<evidence type="ECO:0000256" key="5">
    <source>
        <dbReference type="ARBA" id="ARBA00023034"/>
    </source>
</evidence>
<evidence type="ECO:0000256" key="2">
    <source>
        <dbReference type="ARBA" id="ARBA00010271"/>
    </source>
</evidence>
<dbReference type="Proteomes" id="UP000245207">
    <property type="component" value="Unassembled WGS sequence"/>
</dbReference>
<evidence type="ECO:0000313" key="8">
    <source>
        <dbReference type="Proteomes" id="UP000245207"/>
    </source>
</evidence>
<dbReference type="PANTHER" id="PTHR11062">
    <property type="entry name" value="EXOSTOSIN HEPARAN SULFATE GLYCOSYLTRANSFERASE -RELATED"/>
    <property type="match status" value="1"/>
</dbReference>
<keyword evidence="5" id="KW-0333">Golgi apparatus</keyword>
<dbReference type="EMBL" id="PKPP01001440">
    <property type="protein sequence ID" value="PWA82704.1"/>
    <property type="molecule type" value="Genomic_DNA"/>
</dbReference>
<gene>
    <name evidence="7" type="ORF">CTI12_AA175990</name>
</gene>
<reference evidence="7 8" key="1">
    <citation type="journal article" date="2018" name="Mol. Plant">
        <title>The genome of Artemisia annua provides insight into the evolution of Asteraceae family and artemisinin biosynthesis.</title>
        <authorList>
            <person name="Shen Q."/>
            <person name="Zhang L."/>
            <person name="Liao Z."/>
            <person name="Wang S."/>
            <person name="Yan T."/>
            <person name="Shi P."/>
            <person name="Liu M."/>
            <person name="Fu X."/>
            <person name="Pan Q."/>
            <person name="Wang Y."/>
            <person name="Lv Z."/>
            <person name="Lu X."/>
            <person name="Zhang F."/>
            <person name="Jiang W."/>
            <person name="Ma Y."/>
            <person name="Chen M."/>
            <person name="Hao X."/>
            <person name="Li L."/>
            <person name="Tang Y."/>
            <person name="Lv G."/>
            <person name="Zhou Y."/>
            <person name="Sun X."/>
            <person name="Brodelius P.E."/>
            <person name="Rose J.K.C."/>
            <person name="Tang K."/>
        </authorList>
    </citation>
    <scope>NUCLEOTIDE SEQUENCE [LARGE SCALE GENOMIC DNA]</scope>
    <source>
        <strain evidence="8">cv. Huhao1</strain>
        <tissue evidence="7">Leaf</tissue>
    </source>
</reference>
<keyword evidence="8" id="KW-1185">Reference proteome</keyword>
<protein>
    <submittedName>
        <fullName evidence="7">Exostosin-like protein</fullName>
    </submittedName>
</protein>
<accession>A0A2U1PAD1</accession>
<keyword evidence="3" id="KW-0808">Transferase</keyword>
<comment type="subcellular location">
    <subcellularLocation>
        <location evidence="1">Golgi apparatus membrane</location>
        <topology evidence="1">Single-pass type II membrane protein</topology>
    </subcellularLocation>
</comment>
<sequence length="457" mass="52842">MATESYKSPLLYTAIFLILFFVCLNTQFNFFTFSSSKPYINSPSPASPPLSLTTHVIKKEEAMEERLSRARAAILEAGKMRSYKMPWRSGDQRFTPRGALYRNPYAFHQLRFILFNLYFISHIEMEKNFKVWAYTEGELPIFHGGPMHSIYSSEGQIIDEIESQKCSYFTQNSSEALVFFLPVSVVSIRHYLYETRADYNRRIIQDVITDYIGVLSNKYPYWNRSNGADHFFVSCHDWAPEVSASNPKLYEHFIRVLCNANSSEGFHPERDVSLPELNIPYQHLGPPLIGQPPENRSILAFFAGGNHGHVRKYLLETWQGKDEELKVFTYLPKTLNYSELMSRSKFCLCPSGYEVASPRIVESISAGCVPVIVSDHYVLPFSDVLDWSKFSVQVPVANIPKIKEILEGIGMDEYLKMQKMVMKVQRHFIIHRPLKPYDLIDMVLHSVWLRRLNVKLP</sequence>
<dbReference type="CDD" id="cd01635">
    <property type="entry name" value="Glycosyltransferase_GTB-type"/>
    <property type="match status" value="1"/>
</dbReference>
<dbReference type="Pfam" id="PF03016">
    <property type="entry name" value="Exostosin_GT47"/>
    <property type="match status" value="1"/>
</dbReference>
<evidence type="ECO:0000256" key="4">
    <source>
        <dbReference type="ARBA" id="ARBA00022968"/>
    </source>
</evidence>
<feature type="domain" description="Exostosin GT47" evidence="6">
    <location>
        <begin position="127"/>
        <end position="407"/>
    </location>
</feature>
<dbReference type="PANTHER" id="PTHR11062:SF365">
    <property type="entry name" value="EXOSTOSIN GT47 DOMAIN-CONTAINING PROTEIN"/>
    <property type="match status" value="1"/>
</dbReference>
<organism evidence="7 8">
    <name type="scientific">Artemisia annua</name>
    <name type="common">Sweet wormwood</name>
    <dbReference type="NCBI Taxonomy" id="35608"/>
    <lineage>
        <taxon>Eukaryota</taxon>
        <taxon>Viridiplantae</taxon>
        <taxon>Streptophyta</taxon>
        <taxon>Embryophyta</taxon>
        <taxon>Tracheophyta</taxon>
        <taxon>Spermatophyta</taxon>
        <taxon>Magnoliopsida</taxon>
        <taxon>eudicotyledons</taxon>
        <taxon>Gunneridae</taxon>
        <taxon>Pentapetalae</taxon>
        <taxon>asterids</taxon>
        <taxon>campanulids</taxon>
        <taxon>Asterales</taxon>
        <taxon>Asteraceae</taxon>
        <taxon>Asteroideae</taxon>
        <taxon>Anthemideae</taxon>
        <taxon>Artemisiinae</taxon>
        <taxon>Artemisia</taxon>
    </lineage>
</organism>
<dbReference type="STRING" id="35608.A0A2U1PAD1"/>
<evidence type="ECO:0000256" key="3">
    <source>
        <dbReference type="ARBA" id="ARBA00022676"/>
    </source>
</evidence>
<dbReference type="Gene3D" id="3.40.50.2000">
    <property type="entry name" value="Glycogen Phosphorylase B"/>
    <property type="match status" value="1"/>
</dbReference>
<dbReference type="InterPro" id="IPR004263">
    <property type="entry name" value="Exostosin"/>
</dbReference>
<keyword evidence="4" id="KW-0812">Transmembrane</keyword>
<keyword evidence="3" id="KW-0328">Glycosyltransferase</keyword>
<dbReference type="OrthoDB" id="1924787at2759"/>
<comment type="caution">
    <text evidence="7">The sequence shown here is derived from an EMBL/GenBank/DDBJ whole genome shotgun (WGS) entry which is preliminary data.</text>
</comment>
<name>A0A2U1PAD1_ARTAN</name>
<keyword evidence="4" id="KW-0735">Signal-anchor</keyword>
<evidence type="ECO:0000256" key="1">
    <source>
        <dbReference type="ARBA" id="ARBA00004323"/>
    </source>
</evidence>
<comment type="similarity">
    <text evidence="2">Belongs to the glycosyltransferase 47 family.</text>
</comment>
<evidence type="ECO:0000259" key="6">
    <source>
        <dbReference type="Pfam" id="PF03016"/>
    </source>
</evidence>
<evidence type="ECO:0000313" key="7">
    <source>
        <dbReference type="EMBL" id="PWA82704.1"/>
    </source>
</evidence>
<proteinExistence type="inferred from homology"/>
<dbReference type="GO" id="GO:0000139">
    <property type="term" value="C:Golgi membrane"/>
    <property type="evidence" value="ECO:0007669"/>
    <property type="project" value="UniProtKB-SubCell"/>
</dbReference>
<dbReference type="AlphaFoldDB" id="A0A2U1PAD1"/>
<dbReference type="InterPro" id="IPR040911">
    <property type="entry name" value="Exostosin_GT47"/>
</dbReference>
<dbReference type="GO" id="GO:0016757">
    <property type="term" value="F:glycosyltransferase activity"/>
    <property type="evidence" value="ECO:0007669"/>
    <property type="project" value="UniProtKB-KW"/>
</dbReference>